<dbReference type="Proteomes" id="UP000030129">
    <property type="component" value="Unassembled WGS sequence"/>
</dbReference>
<evidence type="ECO:0000313" key="3">
    <source>
        <dbReference type="Proteomes" id="UP000030129"/>
    </source>
</evidence>
<protein>
    <submittedName>
        <fullName evidence="2">Uncharacterized protein</fullName>
    </submittedName>
</protein>
<dbReference type="AlphaFoldDB" id="A0A0A2LU70"/>
<gene>
    <name evidence="2" type="ORF">Q763_12500</name>
</gene>
<sequence length="100" mass="11348">MNANKLCFFMIVLIVITIYNCILQLAMTFAKIQKDCIFAPASPTRPAPVESSRAGTQQRYTVVAVRCRSLAIFFFYKSGLPMGDFFVYRGNCFFILSPKQ</sequence>
<keyword evidence="1" id="KW-0472">Membrane</keyword>
<name>A0A0A2LU70_9FLAO</name>
<keyword evidence="1" id="KW-1133">Transmembrane helix</keyword>
<evidence type="ECO:0000256" key="1">
    <source>
        <dbReference type="SAM" id="Phobius"/>
    </source>
</evidence>
<reference evidence="2 3" key="1">
    <citation type="submission" date="2013-09" db="EMBL/GenBank/DDBJ databases">
        <authorList>
            <person name="Zeng Z."/>
            <person name="Chen C."/>
        </authorList>
    </citation>
    <scope>NUCLEOTIDE SEQUENCE [LARGE SCALE GENOMIC DNA]</scope>
    <source>
        <strain evidence="2 3">F44-8</strain>
    </source>
</reference>
<evidence type="ECO:0000313" key="2">
    <source>
        <dbReference type="EMBL" id="KGO79665.1"/>
    </source>
</evidence>
<keyword evidence="1" id="KW-0812">Transmembrane</keyword>
<proteinExistence type="predicted"/>
<accession>A0A0A2LU70</accession>
<organism evidence="2 3">
    <name type="scientific">Flavobacterium beibuense F44-8</name>
    <dbReference type="NCBI Taxonomy" id="1406840"/>
    <lineage>
        <taxon>Bacteria</taxon>
        <taxon>Pseudomonadati</taxon>
        <taxon>Bacteroidota</taxon>
        <taxon>Flavobacteriia</taxon>
        <taxon>Flavobacteriales</taxon>
        <taxon>Flavobacteriaceae</taxon>
        <taxon>Flavobacterium</taxon>
    </lineage>
</organism>
<keyword evidence="3" id="KW-1185">Reference proteome</keyword>
<dbReference type="STRING" id="1406840.Q763_12500"/>
<dbReference type="EMBL" id="JRLV01000015">
    <property type="protein sequence ID" value="KGO79665.1"/>
    <property type="molecule type" value="Genomic_DNA"/>
</dbReference>
<feature type="transmembrane region" description="Helical" evidence="1">
    <location>
        <begin position="7"/>
        <end position="27"/>
    </location>
</feature>
<comment type="caution">
    <text evidence="2">The sequence shown here is derived from an EMBL/GenBank/DDBJ whole genome shotgun (WGS) entry which is preliminary data.</text>
</comment>